<evidence type="ECO:0000256" key="2">
    <source>
        <dbReference type="ARBA" id="ARBA00022597"/>
    </source>
</evidence>
<name>A0A268F8J8_NIACI</name>
<accession>A0A268F8J8</accession>
<evidence type="ECO:0000313" key="8">
    <source>
        <dbReference type="Proteomes" id="UP000216961"/>
    </source>
</evidence>
<dbReference type="GO" id="GO:0009401">
    <property type="term" value="P:phosphoenolpyruvate-dependent sugar phosphotransferase system"/>
    <property type="evidence" value="ECO:0007669"/>
    <property type="project" value="UniProtKB-KW"/>
</dbReference>
<evidence type="ECO:0000256" key="3">
    <source>
        <dbReference type="ARBA" id="ARBA00022679"/>
    </source>
</evidence>
<keyword evidence="1" id="KW-0813">Transport</keyword>
<comment type="caution">
    <text evidence="7">The sequence shown here is derived from an EMBL/GenBank/DDBJ whole genome shotgun (WGS) entry which is preliminary data.</text>
</comment>
<dbReference type="KEGG" id="bcir:C2I06_16315"/>
<keyword evidence="6" id="KW-0460">Magnesium</keyword>
<dbReference type="CDD" id="cd00215">
    <property type="entry name" value="PTS_IIA_lac"/>
    <property type="match status" value="1"/>
</dbReference>
<protein>
    <submittedName>
        <fullName evidence="7">PTS lactose transporter subunit IIA</fullName>
    </submittedName>
</protein>
<sequence length="102" mass="11617">MEETKMNLEQLCMEIILYSGNARAYILESMDYIKPKKKDKINELMLLAKEELNQAHKKQTTLLAAEAGGDGVQISVLLIHAQDHLMTTITMRDLIEKLTEVL</sequence>
<feature type="active site" description="Tele-phosphohistidine intermediate" evidence="5">
    <location>
        <position position="80"/>
    </location>
</feature>
<dbReference type="SUPFAM" id="SSF46973">
    <property type="entry name" value="Enzyme IIa from lactose specific PTS, IIa-lac"/>
    <property type="match status" value="1"/>
</dbReference>
<dbReference type="Pfam" id="PF02255">
    <property type="entry name" value="PTS_IIA"/>
    <property type="match status" value="1"/>
</dbReference>
<keyword evidence="3" id="KW-0808">Transferase</keyword>
<keyword evidence="6" id="KW-0479">Metal-binding</keyword>
<dbReference type="AlphaFoldDB" id="A0A268F8J8"/>
<keyword evidence="4" id="KW-0598">Phosphotransferase system</keyword>
<dbReference type="PANTHER" id="PTHR34382:SF7">
    <property type="entry name" value="PTS SYSTEM N,N'-DIACETYLCHITOBIOSE-SPECIFIC EIIA COMPONENT"/>
    <property type="match status" value="1"/>
</dbReference>
<dbReference type="Gene3D" id="1.20.58.80">
    <property type="entry name" value="Phosphotransferase system, lactose/cellobiose-type IIA subunit"/>
    <property type="match status" value="1"/>
</dbReference>
<evidence type="ECO:0000256" key="4">
    <source>
        <dbReference type="ARBA" id="ARBA00022683"/>
    </source>
</evidence>
<dbReference type="PROSITE" id="PS51095">
    <property type="entry name" value="PTS_EIIA_TYPE_3"/>
    <property type="match status" value="1"/>
</dbReference>
<reference evidence="7 8" key="1">
    <citation type="submission" date="2017-07" db="EMBL/GenBank/DDBJ databases">
        <title>Isolation and whole genome analysis of endospore-forming bacteria from heroin.</title>
        <authorList>
            <person name="Kalinowski J."/>
            <person name="Ahrens B."/>
            <person name="Al-Dilaimi A."/>
            <person name="Winkler A."/>
            <person name="Wibberg D."/>
            <person name="Schleenbecker U."/>
            <person name="Ruckert C."/>
            <person name="Wolfel R."/>
            <person name="Grass G."/>
        </authorList>
    </citation>
    <scope>NUCLEOTIDE SEQUENCE [LARGE SCALE GENOMIC DNA]</scope>
    <source>
        <strain evidence="7 8">7521-2</strain>
    </source>
</reference>
<evidence type="ECO:0000256" key="6">
    <source>
        <dbReference type="PIRSR" id="PIRSR000699-2"/>
    </source>
</evidence>
<dbReference type="GO" id="GO:0016740">
    <property type="term" value="F:transferase activity"/>
    <property type="evidence" value="ECO:0007669"/>
    <property type="project" value="UniProtKB-KW"/>
</dbReference>
<dbReference type="InterPro" id="IPR036542">
    <property type="entry name" value="PTS_IIA_lac/cel_sf"/>
</dbReference>
<evidence type="ECO:0000256" key="1">
    <source>
        <dbReference type="ARBA" id="ARBA00022448"/>
    </source>
</evidence>
<evidence type="ECO:0000313" key="7">
    <source>
        <dbReference type="EMBL" id="PAD81710.1"/>
    </source>
</evidence>
<feature type="binding site" evidence="6">
    <location>
        <position position="83"/>
    </location>
    <ligand>
        <name>Mg(2+)</name>
        <dbReference type="ChEBI" id="CHEBI:18420"/>
        <note>ligand shared between all trimeric partners</note>
    </ligand>
</feature>
<dbReference type="GO" id="GO:0046872">
    <property type="term" value="F:metal ion binding"/>
    <property type="evidence" value="ECO:0007669"/>
    <property type="project" value="UniProtKB-KW"/>
</dbReference>
<dbReference type="PIRSF" id="PIRSF000699">
    <property type="entry name" value="PTS_IILac_III"/>
    <property type="match status" value="1"/>
</dbReference>
<dbReference type="EMBL" id="NPBQ01000113">
    <property type="protein sequence ID" value="PAD81710.1"/>
    <property type="molecule type" value="Genomic_DNA"/>
</dbReference>
<evidence type="ECO:0000256" key="5">
    <source>
        <dbReference type="PIRSR" id="PIRSR000699-1"/>
    </source>
</evidence>
<dbReference type="InterPro" id="IPR003188">
    <property type="entry name" value="PTS_IIA_lac/cel"/>
</dbReference>
<gene>
    <name evidence="7" type="ORF">CHH57_18500</name>
</gene>
<keyword evidence="2" id="KW-0762">Sugar transport</keyword>
<comment type="cofactor">
    <cofactor evidence="6">
        <name>Mg(2+)</name>
        <dbReference type="ChEBI" id="CHEBI:18420"/>
    </cofactor>
    <text evidence="6">Binds 1 Mg(2+) ion per trimer.</text>
</comment>
<dbReference type="Proteomes" id="UP000216961">
    <property type="component" value="Unassembled WGS sequence"/>
</dbReference>
<proteinExistence type="predicted"/>
<organism evidence="7 8">
    <name type="scientific">Niallia circulans</name>
    <name type="common">Bacillus circulans</name>
    <dbReference type="NCBI Taxonomy" id="1397"/>
    <lineage>
        <taxon>Bacteria</taxon>
        <taxon>Bacillati</taxon>
        <taxon>Bacillota</taxon>
        <taxon>Bacilli</taxon>
        <taxon>Bacillales</taxon>
        <taxon>Bacillaceae</taxon>
        <taxon>Niallia</taxon>
    </lineage>
</organism>
<dbReference type="PANTHER" id="PTHR34382">
    <property type="entry name" value="PTS SYSTEM N,N'-DIACETYLCHITOBIOSE-SPECIFIC EIIA COMPONENT"/>
    <property type="match status" value="1"/>
</dbReference>